<evidence type="ECO:0000256" key="2">
    <source>
        <dbReference type="ARBA" id="ARBA00005912"/>
    </source>
</evidence>
<evidence type="ECO:0000256" key="7">
    <source>
        <dbReference type="SAM" id="Coils"/>
    </source>
</evidence>
<dbReference type="NCBIfam" id="TIGR00496">
    <property type="entry name" value="frr"/>
    <property type="match status" value="1"/>
</dbReference>
<dbReference type="InterPro" id="IPR002661">
    <property type="entry name" value="Ribosome_recyc_fac"/>
</dbReference>
<dbReference type="CDD" id="cd00520">
    <property type="entry name" value="RRF"/>
    <property type="match status" value="1"/>
</dbReference>
<comment type="subcellular location">
    <subcellularLocation>
        <location evidence="1 6">Cytoplasm</location>
    </subcellularLocation>
</comment>
<dbReference type="EMBL" id="NXLS01000003">
    <property type="protein sequence ID" value="RDU63310.1"/>
    <property type="molecule type" value="Genomic_DNA"/>
</dbReference>
<gene>
    <name evidence="6 9" type="primary">frr</name>
    <name evidence="9" type="ORF">CQA43_04070</name>
</gene>
<evidence type="ECO:0000256" key="1">
    <source>
        <dbReference type="ARBA" id="ARBA00004496"/>
    </source>
</evidence>
<feature type="coiled-coil region" evidence="7">
    <location>
        <begin position="133"/>
        <end position="181"/>
    </location>
</feature>
<comment type="similarity">
    <text evidence="2 6">Belongs to the RRF family.</text>
</comment>
<dbReference type="GO" id="GO:0005829">
    <property type="term" value="C:cytosol"/>
    <property type="evidence" value="ECO:0007669"/>
    <property type="project" value="GOC"/>
</dbReference>
<dbReference type="RefSeq" id="WP_115551338.1">
    <property type="nucleotide sequence ID" value="NZ_CAOOIB010000002.1"/>
</dbReference>
<dbReference type="OrthoDB" id="9804006at2"/>
<dbReference type="PANTHER" id="PTHR20982">
    <property type="entry name" value="RIBOSOME RECYCLING FACTOR"/>
    <property type="match status" value="1"/>
</dbReference>
<feature type="domain" description="Ribosome recycling factor" evidence="8">
    <location>
        <begin position="21"/>
        <end position="184"/>
    </location>
</feature>
<keyword evidence="7" id="KW-0175">Coiled coil</keyword>
<dbReference type="PANTHER" id="PTHR20982:SF3">
    <property type="entry name" value="MITOCHONDRIAL RIBOSOME RECYCLING FACTOR PSEUDO 1"/>
    <property type="match status" value="1"/>
</dbReference>
<dbReference type="InterPro" id="IPR023584">
    <property type="entry name" value="Ribosome_recyc_fac_dom"/>
</dbReference>
<comment type="caution">
    <text evidence="9">The sequence shown here is derived from an EMBL/GenBank/DDBJ whole genome shotgun (WGS) entry which is preliminary data.</text>
</comment>
<evidence type="ECO:0000259" key="8">
    <source>
        <dbReference type="Pfam" id="PF01765"/>
    </source>
</evidence>
<dbReference type="Proteomes" id="UP000256650">
    <property type="component" value="Unassembled WGS sequence"/>
</dbReference>
<evidence type="ECO:0000313" key="9">
    <source>
        <dbReference type="EMBL" id="RDU63310.1"/>
    </source>
</evidence>
<keyword evidence="3 6" id="KW-0963">Cytoplasm</keyword>
<dbReference type="Gene3D" id="3.30.1360.40">
    <property type="match status" value="1"/>
</dbReference>
<dbReference type="GO" id="GO:0043023">
    <property type="term" value="F:ribosomal large subunit binding"/>
    <property type="evidence" value="ECO:0007669"/>
    <property type="project" value="TreeGrafter"/>
</dbReference>
<dbReference type="Pfam" id="PF01765">
    <property type="entry name" value="RRF"/>
    <property type="match status" value="1"/>
</dbReference>
<dbReference type="SUPFAM" id="SSF55194">
    <property type="entry name" value="Ribosome recycling factor, RRF"/>
    <property type="match status" value="1"/>
</dbReference>
<dbReference type="FunFam" id="3.30.1360.40:FF:000001">
    <property type="entry name" value="Ribosome-recycling factor"/>
    <property type="match status" value="1"/>
</dbReference>
<reference evidence="9 10" key="1">
    <citation type="submission" date="2018-04" db="EMBL/GenBank/DDBJ databases">
        <title>Novel Campyloabacter and Helicobacter Species and Strains.</title>
        <authorList>
            <person name="Mannion A.J."/>
            <person name="Shen Z."/>
            <person name="Fox J.G."/>
        </authorList>
    </citation>
    <scope>NUCLEOTIDE SEQUENCE [LARGE SCALE GENOMIC DNA]</scope>
    <source>
        <strain evidence="9 10">MIT 99-5101</strain>
    </source>
</reference>
<name>A0A3D8IDZ0_9HELI</name>
<dbReference type="InterPro" id="IPR036191">
    <property type="entry name" value="RRF_sf"/>
</dbReference>
<evidence type="ECO:0000313" key="10">
    <source>
        <dbReference type="Proteomes" id="UP000256650"/>
    </source>
</evidence>
<comment type="function">
    <text evidence="5 6">Responsible for the release of ribosomes from messenger RNA at the termination of protein biosynthesis. May increase the efficiency of translation by recycling ribosomes from one round of translation to another.</text>
</comment>
<evidence type="ECO:0000256" key="3">
    <source>
        <dbReference type="ARBA" id="ARBA00022490"/>
    </source>
</evidence>
<dbReference type="FunFam" id="1.10.132.20:FF:000001">
    <property type="entry name" value="Ribosome-recycling factor"/>
    <property type="match status" value="1"/>
</dbReference>
<organism evidence="9 10">
    <name type="scientific">Helicobacter ganmani</name>
    <dbReference type="NCBI Taxonomy" id="60246"/>
    <lineage>
        <taxon>Bacteria</taxon>
        <taxon>Pseudomonadati</taxon>
        <taxon>Campylobacterota</taxon>
        <taxon>Epsilonproteobacteria</taxon>
        <taxon>Campylobacterales</taxon>
        <taxon>Helicobacteraceae</taxon>
        <taxon>Helicobacter</taxon>
    </lineage>
</organism>
<evidence type="ECO:0000256" key="4">
    <source>
        <dbReference type="ARBA" id="ARBA00022917"/>
    </source>
</evidence>
<dbReference type="GO" id="GO:0002184">
    <property type="term" value="P:cytoplasmic translational termination"/>
    <property type="evidence" value="ECO:0007669"/>
    <property type="project" value="TreeGrafter"/>
</dbReference>
<dbReference type="Gene3D" id="1.10.132.20">
    <property type="entry name" value="Ribosome-recycling factor"/>
    <property type="match status" value="1"/>
</dbReference>
<keyword evidence="10" id="KW-1185">Reference proteome</keyword>
<dbReference type="GeneID" id="82535460"/>
<accession>A0A3D8IDZ0</accession>
<dbReference type="AlphaFoldDB" id="A0A3D8IDZ0"/>
<evidence type="ECO:0000256" key="6">
    <source>
        <dbReference type="HAMAP-Rule" id="MF_00040"/>
    </source>
</evidence>
<dbReference type="HAMAP" id="MF_00040">
    <property type="entry name" value="RRF"/>
    <property type="match status" value="1"/>
</dbReference>
<sequence length="186" mass="21271">MELQEIYTHTKETMNKSIEAMKKEFSTLRSGKVSIAILDSIRIDYYDTPTPLNQVGSVIAQDASTIVITPWEKNLLKDIERTIQEANIGVNPNNDGETIKLFFPPMTSEQRKEIAKEAKNIGEKAKVAIRNIRKDSNDKVKKLEKDKAISEDEAKRGQEEIQKFTDEAVKKIDELVKHKEEELLKI</sequence>
<keyword evidence="4 6" id="KW-0648">Protein biosynthesis</keyword>
<evidence type="ECO:0000256" key="5">
    <source>
        <dbReference type="ARBA" id="ARBA00025050"/>
    </source>
</evidence>
<proteinExistence type="inferred from homology"/>
<protein>
    <recommendedName>
        <fullName evidence="6">Ribosome-recycling factor</fullName>
        <shortName evidence="6">RRF</shortName>
    </recommendedName>
    <alternativeName>
        <fullName evidence="6">Ribosome-releasing factor</fullName>
    </alternativeName>
</protein>